<dbReference type="NCBIfam" id="NF005676">
    <property type="entry name" value="PRK07470.1"/>
    <property type="match status" value="1"/>
</dbReference>
<gene>
    <name evidence="3" type="ORF">FXV83_13720</name>
</gene>
<evidence type="ECO:0000259" key="1">
    <source>
        <dbReference type="Pfam" id="PF00501"/>
    </source>
</evidence>
<dbReference type="InterPro" id="IPR042099">
    <property type="entry name" value="ANL_N_sf"/>
</dbReference>
<name>A0A5S4YX15_9BRAD</name>
<sequence>MAINGLQGVGGLRAVRRRRGSPMQPLRMSRRVMNLAYMLTQNARRHGSRLGFVWGDKSWSWSEIDTQVSALAAALAVRGIKKGDRILVHSKNGDEMFFSMFAAFRLGAIWVPTNFRLMPDEVTYLAQASGAKTFLCHADFPEHAAAVSGGALEFTWSIDGKASFGETSVADAIASQAGAVIENVAVEHDDPCWFFFTSGTTGRSKAAVLTHGQMGFVITNHLADLTPGTTEADASLVVAPLSHGAGVHQLMQTARGARTVLLPTEKFDINEAFRLIEAHRVSNLFVVPTILKMMVEHPAVDKYDHSSLRQVIYAGAPMYREDQKTALKKLGKVIVQYFGLGEVTGNITVLPAALHDAEDGPHVKLGTCGFERTGMQVSIQDDEGRELGANQSGEICVIGPAVFAGYYNNPEANAKAFRNGWFRTGDLGHMDEEGFVYITGRASDMYISGGSNIYPREIEEKILTHPCVGEVAVLGVPDPTWGEVGVAVCVAREGEKPVSEAEMAAFLSSKVPRYKMPKRFFFWEALPKSGYGKIPKRMVRDELEARGLLDLDKTKAG</sequence>
<protein>
    <submittedName>
        <fullName evidence="3">AMP-binding protein</fullName>
    </submittedName>
</protein>
<dbReference type="InterPro" id="IPR050237">
    <property type="entry name" value="ATP-dep_AMP-bd_enzyme"/>
</dbReference>
<dbReference type="GO" id="GO:0016877">
    <property type="term" value="F:ligase activity, forming carbon-sulfur bonds"/>
    <property type="evidence" value="ECO:0007669"/>
    <property type="project" value="UniProtKB-ARBA"/>
</dbReference>
<dbReference type="Gene3D" id="3.40.50.12780">
    <property type="entry name" value="N-terminal domain of ligase-like"/>
    <property type="match status" value="1"/>
</dbReference>
<dbReference type="InterPro" id="IPR025110">
    <property type="entry name" value="AMP-bd_C"/>
</dbReference>
<dbReference type="Pfam" id="PF00501">
    <property type="entry name" value="AMP-binding"/>
    <property type="match status" value="1"/>
</dbReference>
<dbReference type="SUPFAM" id="SSF56801">
    <property type="entry name" value="Acetyl-CoA synthetase-like"/>
    <property type="match status" value="1"/>
</dbReference>
<dbReference type="InterPro" id="IPR020845">
    <property type="entry name" value="AMP-binding_CS"/>
</dbReference>
<reference evidence="3 4" key="1">
    <citation type="submission" date="2019-08" db="EMBL/GenBank/DDBJ databases">
        <title>Bradyrhizobium hipponensis sp. nov., a rhizobium isolated from a Lupinus angustifolius root nodule in Tunisia.</title>
        <authorList>
            <person name="Off K."/>
            <person name="Rejili M."/>
            <person name="Mars M."/>
            <person name="Brachmann A."/>
            <person name="Marin M."/>
        </authorList>
    </citation>
    <scope>NUCLEOTIDE SEQUENCE [LARGE SCALE GENOMIC DNA]</scope>
    <source>
        <strain evidence="4">aSej3</strain>
    </source>
</reference>
<dbReference type="Gene3D" id="3.30.300.30">
    <property type="match status" value="1"/>
</dbReference>
<evidence type="ECO:0000313" key="4">
    <source>
        <dbReference type="Proteomes" id="UP000324797"/>
    </source>
</evidence>
<dbReference type="EMBL" id="VSTH01000045">
    <property type="protein sequence ID" value="TYO65999.1"/>
    <property type="molecule type" value="Genomic_DNA"/>
</dbReference>
<feature type="domain" description="AMP-binding enzyme C-terminal" evidence="2">
    <location>
        <begin position="457"/>
        <end position="533"/>
    </location>
</feature>
<dbReference type="CDD" id="cd17631">
    <property type="entry name" value="FACL_FadD13-like"/>
    <property type="match status" value="1"/>
</dbReference>
<comment type="caution">
    <text evidence="3">The sequence shown here is derived from an EMBL/GenBank/DDBJ whole genome shotgun (WGS) entry which is preliminary data.</text>
</comment>
<organism evidence="3 4">
    <name type="scientific">Bradyrhizobium hipponense</name>
    <dbReference type="NCBI Taxonomy" id="2605638"/>
    <lineage>
        <taxon>Bacteria</taxon>
        <taxon>Pseudomonadati</taxon>
        <taxon>Pseudomonadota</taxon>
        <taxon>Alphaproteobacteria</taxon>
        <taxon>Hyphomicrobiales</taxon>
        <taxon>Nitrobacteraceae</taxon>
        <taxon>Bradyrhizobium</taxon>
    </lineage>
</organism>
<dbReference type="Proteomes" id="UP000324797">
    <property type="component" value="Unassembled WGS sequence"/>
</dbReference>
<dbReference type="AlphaFoldDB" id="A0A5S4YX15"/>
<evidence type="ECO:0000259" key="2">
    <source>
        <dbReference type="Pfam" id="PF13193"/>
    </source>
</evidence>
<dbReference type="PROSITE" id="PS00455">
    <property type="entry name" value="AMP_BINDING"/>
    <property type="match status" value="1"/>
</dbReference>
<dbReference type="InterPro" id="IPR045851">
    <property type="entry name" value="AMP-bd_C_sf"/>
</dbReference>
<dbReference type="PANTHER" id="PTHR43767:SF7">
    <property type="entry name" value="MEDIUM_LONG-CHAIN-FATTY-ACID--COA LIGASE FADD8"/>
    <property type="match status" value="1"/>
</dbReference>
<dbReference type="PANTHER" id="PTHR43767">
    <property type="entry name" value="LONG-CHAIN-FATTY-ACID--COA LIGASE"/>
    <property type="match status" value="1"/>
</dbReference>
<keyword evidence="4" id="KW-1185">Reference proteome</keyword>
<accession>A0A5S4YX15</accession>
<dbReference type="Pfam" id="PF13193">
    <property type="entry name" value="AMP-binding_C"/>
    <property type="match status" value="1"/>
</dbReference>
<feature type="domain" description="AMP-dependent synthetase/ligase" evidence="1">
    <location>
        <begin position="40"/>
        <end position="407"/>
    </location>
</feature>
<dbReference type="InterPro" id="IPR000873">
    <property type="entry name" value="AMP-dep_synth/lig_dom"/>
</dbReference>
<evidence type="ECO:0000313" key="3">
    <source>
        <dbReference type="EMBL" id="TYO65999.1"/>
    </source>
</evidence>
<proteinExistence type="predicted"/>